<keyword evidence="2" id="KW-0479">Metal-binding</keyword>
<evidence type="ECO:0000313" key="7">
    <source>
        <dbReference type="Proteomes" id="UP000187209"/>
    </source>
</evidence>
<keyword evidence="7" id="KW-1185">Reference proteome</keyword>
<dbReference type="Proteomes" id="UP000187209">
    <property type="component" value="Unassembled WGS sequence"/>
</dbReference>
<dbReference type="GO" id="GO:0005096">
    <property type="term" value="F:GTPase activator activity"/>
    <property type="evidence" value="ECO:0007669"/>
    <property type="project" value="UniProtKB-KW"/>
</dbReference>
<dbReference type="PANTHER" id="PTHR45686">
    <property type="entry name" value="ADP-RIBOSYLATION FACTOR GTPASE ACTIVATING PROTEIN 3, ISOFORM H-RELATED"/>
    <property type="match status" value="1"/>
</dbReference>
<protein>
    <recommendedName>
        <fullName evidence="5">Arf-GAP domain-containing protein</fullName>
    </recommendedName>
</protein>
<keyword evidence="4" id="KW-0862">Zinc</keyword>
<evidence type="ECO:0000256" key="4">
    <source>
        <dbReference type="ARBA" id="ARBA00022833"/>
    </source>
</evidence>
<accession>A0A1R2BYW8</accession>
<organism evidence="6 7">
    <name type="scientific">Stentor coeruleus</name>
    <dbReference type="NCBI Taxonomy" id="5963"/>
    <lineage>
        <taxon>Eukaryota</taxon>
        <taxon>Sar</taxon>
        <taxon>Alveolata</taxon>
        <taxon>Ciliophora</taxon>
        <taxon>Postciliodesmatophora</taxon>
        <taxon>Heterotrichea</taxon>
        <taxon>Heterotrichida</taxon>
        <taxon>Stentoridae</taxon>
        <taxon>Stentor</taxon>
    </lineage>
</organism>
<keyword evidence="1" id="KW-0343">GTPase activation</keyword>
<dbReference type="SMART" id="SM00105">
    <property type="entry name" value="ArfGap"/>
    <property type="match status" value="1"/>
</dbReference>
<dbReference type="GO" id="GO:0000139">
    <property type="term" value="C:Golgi membrane"/>
    <property type="evidence" value="ECO:0007669"/>
    <property type="project" value="GOC"/>
</dbReference>
<feature type="domain" description="Arf-GAP" evidence="5">
    <location>
        <begin position="1"/>
        <end position="92"/>
    </location>
</feature>
<dbReference type="InterPro" id="IPR001164">
    <property type="entry name" value="ArfGAP_dom"/>
</dbReference>
<evidence type="ECO:0000256" key="2">
    <source>
        <dbReference type="ARBA" id="ARBA00022723"/>
    </source>
</evidence>
<dbReference type="Gene3D" id="1.10.220.150">
    <property type="entry name" value="Arf GTPase activating protein"/>
    <property type="match status" value="1"/>
</dbReference>
<dbReference type="EMBL" id="MPUH01000359">
    <property type="protein sequence ID" value="OMJ81986.1"/>
    <property type="molecule type" value="Genomic_DNA"/>
</dbReference>
<evidence type="ECO:0000313" key="6">
    <source>
        <dbReference type="EMBL" id="OMJ81986.1"/>
    </source>
</evidence>
<dbReference type="Pfam" id="PF01412">
    <property type="entry name" value="ArfGap"/>
    <property type="match status" value="1"/>
</dbReference>
<dbReference type="AlphaFoldDB" id="A0A1R2BYW8"/>
<evidence type="ECO:0000256" key="3">
    <source>
        <dbReference type="ARBA" id="ARBA00022771"/>
    </source>
</evidence>
<proteinExistence type="predicted"/>
<dbReference type="InterPro" id="IPR037278">
    <property type="entry name" value="ARFGAP/RecO"/>
</dbReference>
<keyword evidence="3" id="KW-0863">Zinc-finger</keyword>
<dbReference type="GO" id="GO:0008270">
    <property type="term" value="F:zinc ion binding"/>
    <property type="evidence" value="ECO:0007669"/>
    <property type="project" value="UniProtKB-KW"/>
</dbReference>
<reference evidence="6 7" key="1">
    <citation type="submission" date="2016-11" db="EMBL/GenBank/DDBJ databases">
        <title>The macronuclear genome of Stentor coeruleus: a giant cell with tiny introns.</title>
        <authorList>
            <person name="Slabodnick M."/>
            <person name="Ruby J.G."/>
            <person name="Reiff S.B."/>
            <person name="Swart E.C."/>
            <person name="Gosai S."/>
            <person name="Prabakaran S."/>
            <person name="Witkowska E."/>
            <person name="Larue G.E."/>
            <person name="Fisher S."/>
            <person name="Freeman R.M."/>
            <person name="Gunawardena J."/>
            <person name="Chu W."/>
            <person name="Stover N.A."/>
            <person name="Gregory B.D."/>
            <person name="Nowacki M."/>
            <person name="Derisi J."/>
            <person name="Roy S.W."/>
            <person name="Marshall W.F."/>
            <person name="Sood P."/>
        </authorList>
    </citation>
    <scope>NUCLEOTIDE SEQUENCE [LARGE SCALE GENOMIC DNA]</scope>
    <source>
        <strain evidence="6">WM001</strain>
    </source>
</reference>
<dbReference type="InterPro" id="IPR038508">
    <property type="entry name" value="ArfGAP_dom_sf"/>
</dbReference>
<comment type="caution">
    <text evidence="6">The sequence shown here is derived from an EMBL/GenBank/DDBJ whole genome shotgun (WGS) entry which is preliminary data.</text>
</comment>
<gene>
    <name evidence="6" type="ORF">SteCoe_17473</name>
</gene>
<evidence type="ECO:0000256" key="1">
    <source>
        <dbReference type="ARBA" id="ARBA00022468"/>
    </source>
</evidence>
<dbReference type="SUPFAM" id="SSF57863">
    <property type="entry name" value="ArfGap/RecO-like zinc finger"/>
    <property type="match status" value="1"/>
</dbReference>
<dbReference type="OrthoDB" id="983479at2759"/>
<dbReference type="PANTHER" id="PTHR45686:SF4">
    <property type="entry name" value="ADP-RIBOSYLATION FACTOR GTPASE ACTIVATING PROTEIN 3, ISOFORM H"/>
    <property type="match status" value="1"/>
</dbReference>
<name>A0A1R2BYW8_9CILI</name>
<evidence type="ECO:0000259" key="5">
    <source>
        <dbReference type="SMART" id="SM00105"/>
    </source>
</evidence>
<sequence length="315" mass="34819">MFASISHGSLICAYCAEEHRRLGLNISFVKSVNDPWTIKQLKLMTVGGNISLKSYLESYGIPSNASIEFKYTTVCAKYYRDMLKVIADGNAITDKAPSKDVGFNLITNPKEYGQFDLEEEDKKFFGITNLLGNAFSTTLGVGKGIFGKVKDIDAYKKIEDTASTAVNKVGKGIRWGAQKGKEHLEKGVVIGKEGFEWGKQKSLDTINKGVEFGKESIEWTRQRGLDHIEKGANKGVKLIKSGVTDAYGNISVSANNTYGKLQNEAMAQVKNIKDETMNFLSNLEKNTIGKLGDKVRRNDDIYVESDDDRPASPPF</sequence>
<dbReference type="GO" id="GO:0048205">
    <property type="term" value="P:COPI coating of Golgi vesicle"/>
    <property type="evidence" value="ECO:0007669"/>
    <property type="project" value="TreeGrafter"/>
</dbReference>